<evidence type="ECO:0000256" key="5">
    <source>
        <dbReference type="ARBA" id="ARBA00022777"/>
    </source>
</evidence>
<dbReference type="Gene3D" id="3.30.200.20">
    <property type="entry name" value="Phosphorylase Kinase, domain 1"/>
    <property type="match status" value="1"/>
</dbReference>
<dbReference type="GO" id="GO:0005524">
    <property type="term" value="F:ATP binding"/>
    <property type="evidence" value="ECO:0007669"/>
    <property type="project" value="UniProtKB-KW"/>
</dbReference>
<reference evidence="9" key="1">
    <citation type="submission" date="2014-07" db="EMBL/GenBank/DDBJ databases">
        <title>Identification of a novel salt tolerance gene in wild soybean by whole-genome sequencing.</title>
        <authorList>
            <person name="Lam H.-M."/>
            <person name="Qi X."/>
            <person name="Li M.-W."/>
            <person name="Liu X."/>
            <person name="Xie M."/>
            <person name="Ni M."/>
            <person name="Xu X."/>
        </authorList>
    </citation>
    <scope>NUCLEOTIDE SEQUENCE [LARGE SCALE GENOMIC DNA]</scope>
    <source>
        <tissue evidence="9">Root</tissue>
    </source>
</reference>
<dbReference type="PANTHER" id="PTHR24057">
    <property type="entry name" value="GLYCOGEN SYNTHASE KINASE-3 ALPHA"/>
    <property type="match status" value="1"/>
</dbReference>
<dbReference type="GO" id="GO:0030154">
    <property type="term" value="P:cell differentiation"/>
    <property type="evidence" value="ECO:0007669"/>
    <property type="project" value="TreeGrafter"/>
</dbReference>
<keyword evidence="7" id="KW-0812">Transmembrane</keyword>
<evidence type="ECO:0000313" key="9">
    <source>
        <dbReference type="EMBL" id="KHN13513.1"/>
    </source>
</evidence>
<dbReference type="SUPFAM" id="SSF56112">
    <property type="entry name" value="Protein kinase-like (PK-like)"/>
    <property type="match status" value="1"/>
</dbReference>
<evidence type="ECO:0000256" key="7">
    <source>
        <dbReference type="SAM" id="Phobius"/>
    </source>
</evidence>
<sequence length="169" mass="19254">MLDHTNVLRLKHCFYSTTEKDDLYLNLVLEYVPETVYRVSKHYVRMHQHMPIINMQMYTYQYSVIYFELITFVLLLIDLANTLIDMSGFKLFASCDWSLSSGHQTPESIDALCDFGSAKMLYYRAPELIVGATEYATAIDIWCAGDEKVSSKSNFVGDVNLSSESAVAS</sequence>
<gene>
    <name evidence="9" type="ORF">glysoja_038751</name>
</gene>
<dbReference type="GO" id="GO:0004674">
    <property type="term" value="F:protein serine/threonine kinase activity"/>
    <property type="evidence" value="ECO:0007669"/>
    <property type="project" value="UniProtKB-KW"/>
</dbReference>
<evidence type="ECO:0000256" key="1">
    <source>
        <dbReference type="ARBA" id="ARBA00005527"/>
    </source>
</evidence>
<keyword evidence="6" id="KW-0067">ATP-binding</keyword>
<dbReference type="InterPro" id="IPR050591">
    <property type="entry name" value="GSK-3"/>
</dbReference>
<feature type="domain" description="Protein kinase" evidence="8">
    <location>
        <begin position="1"/>
        <end position="169"/>
    </location>
</feature>
<keyword evidence="2" id="KW-0723">Serine/threonine-protein kinase</keyword>
<accession>A0A0B2Q0K1</accession>
<evidence type="ECO:0000256" key="2">
    <source>
        <dbReference type="ARBA" id="ARBA00022527"/>
    </source>
</evidence>
<dbReference type="GO" id="GO:0005737">
    <property type="term" value="C:cytoplasm"/>
    <property type="evidence" value="ECO:0007669"/>
    <property type="project" value="TreeGrafter"/>
</dbReference>
<dbReference type="GO" id="GO:0005634">
    <property type="term" value="C:nucleus"/>
    <property type="evidence" value="ECO:0007669"/>
    <property type="project" value="TreeGrafter"/>
</dbReference>
<dbReference type="EC" id="2.7.1.-" evidence="9"/>
<dbReference type="PANTHER" id="PTHR24057:SF60">
    <property type="entry name" value="SHAGGY-RELATED PROTEIN KINASE THETA"/>
    <property type="match status" value="1"/>
</dbReference>
<dbReference type="InterPro" id="IPR000719">
    <property type="entry name" value="Prot_kinase_dom"/>
</dbReference>
<dbReference type="GO" id="GO:0007165">
    <property type="term" value="P:signal transduction"/>
    <property type="evidence" value="ECO:0007669"/>
    <property type="project" value="TreeGrafter"/>
</dbReference>
<evidence type="ECO:0000256" key="6">
    <source>
        <dbReference type="ARBA" id="ARBA00022840"/>
    </source>
</evidence>
<dbReference type="AlphaFoldDB" id="A0A0B2Q0K1"/>
<dbReference type="EMBL" id="KN662481">
    <property type="protein sequence ID" value="KHN13513.1"/>
    <property type="molecule type" value="Genomic_DNA"/>
</dbReference>
<feature type="transmembrane region" description="Helical" evidence="7">
    <location>
        <begin position="64"/>
        <end position="84"/>
    </location>
</feature>
<keyword evidence="7" id="KW-1133">Transmembrane helix</keyword>
<name>A0A0B2Q0K1_GLYSO</name>
<keyword evidence="3 9" id="KW-0808">Transferase</keyword>
<keyword evidence="4" id="KW-0547">Nucleotide-binding</keyword>
<keyword evidence="7" id="KW-0472">Membrane</keyword>
<dbReference type="InterPro" id="IPR011009">
    <property type="entry name" value="Kinase-like_dom_sf"/>
</dbReference>
<evidence type="ECO:0000256" key="4">
    <source>
        <dbReference type="ARBA" id="ARBA00022741"/>
    </source>
</evidence>
<proteinExistence type="inferred from homology"/>
<comment type="similarity">
    <text evidence="1">Belongs to the protein kinase superfamily. CMGC Ser/Thr protein kinase family. GSK-3 subfamily.</text>
</comment>
<evidence type="ECO:0000259" key="8">
    <source>
        <dbReference type="PROSITE" id="PS50011"/>
    </source>
</evidence>
<dbReference type="Proteomes" id="UP000053555">
    <property type="component" value="Unassembled WGS sequence"/>
</dbReference>
<dbReference type="PROSITE" id="PS50011">
    <property type="entry name" value="PROTEIN_KINASE_DOM"/>
    <property type="match status" value="1"/>
</dbReference>
<keyword evidence="5 9" id="KW-0418">Kinase</keyword>
<organism evidence="9">
    <name type="scientific">Glycine soja</name>
    <name type="common">Wild soybean</name>
    <dbReference type="NCBI Taxonomy" id="3848"/>
    <lineage>
        <taxon>Eukaryota</taxon>
        <taxon>Viridiplantae</taxon>
        <taxon>Streptophyta</taxon>
        <taxon>Embryophyta</taxon>
        <taxon>Tracheophyta</taxon>
        <taxon>Spermatophyta</taxon>
        <taxon>Magnoliopsida</taxon>
        <taxon>eudicotyledons</taxon>
        <taxon>Gunneridae</taxon>
        <taxon>Pentapetalae</taxon>
        <taxon>rosids</taxon>
        <taxon>fabids</taxon>
        <taxon>Fabales</taxon>
        <taxon>Fabaceae</taxon>
        <taxon>Papilionoideae</taxon>
        <taxon>50 kb inversion clade</taxon>
        <taxon>NPAAA clade</taxon>
        <taxon>indigoferoid/millettioid clade</taxon>
        <taxon>Phaseoleae</taxon>
        <taxon>Glycine</taxon>
        <taxon>Glycine subgen. Soja</taxon>
    </lineage>
</organism>
<evidence type="ECO:0000256" key="3">
    <source>
        <dbReference type="ARBA" id="ARBA00022679"/>
    </source>
</evidence>
<dbReference type="Gene3D" id="1.10.510.10">
    <property type="entry name" value="Transferase(Phosphotransferase) domain 1"/>
    <property type="match status" value="1"/>
</dbReference>
<protein>
    <submittedName>
        <fullName evidence="9">Shaggy-related protein kinase theta</fullName>
        <ecNumber evidence="9">2.7.1.-</ecNumber>
    </submittedName>
</protein>